<organism evidence="7 8">
    <name type="scientific">Acacia crassicarpa</name>
    <name type="common">northern wattle</name>
    <dbReference type="NCBI Taxonomy" id="499986"/>
    <lineage>
        <taxon>Eukaryota</taxon>
        <taxon>Viridiplantae</taxon>
        <taxon>Streptophyta</taxon>
        <taxon>Embryophyta</taxon>
        <taxon>Tracheophyta</taxon>
        <taxon>Spermatophyta</taxon>
        <taxon>Magnoliopsida</taxon>
        <taxon>eudicotyledons</taxon>
        <taxon>Gunneridae</taxon>
        <taxon>Pentapetalae</taxon>
        <taxon>rosids</taxon>
        <taxon>fabids</taxon>
        <taxon>Fabales</taxon>
        <taxon>Fabaceae</taxon>
        <taxon>Caesalpinioideae</taxon>
        <taxon>mimosoid clade</taxon>
        <taxon>Acacieae</taxon>
        <taxon>Acacia</taxon>
    </lineage>
</organism>
<evidence type="ECO:0000256" key="3">
    <source>
        <dbReference type="ARBA" id="ARBA00022782"/>
    </source>
</evidence>
<evidence type="ECO:0008006" key="9">
    <source>
        <dbReference type="Google" id="ProtNLM"/>
    </source>
</evidence>
<keyword evidence="3" id="KW-0221">Differentiation</keyword>
<evidence type="ECO:0000313" key="7">
    <source>
        <dbReference type="EMBL" id="KAK4257609.1"/>
    </source>
</evidence>
<dbReference type="PANTHER" id="PTHR33405">
    <property type="entry name" value="PROTEIN FLX-LIKE 2"/>
    <property type="match status" value="1"/>
</dbReference>
<comment type="caution">
    <text evidence="7">The sequence shown here is derived from an EMBL/GenBank/DDBJ whole genome shotgun (WGS) entry which is preliminary data.</text>
</comment>
<dbReference type="GO" id="GO:0009908">
    <property type="term" value="P:flower development"/>
    <property type="evidence" value="ECO:0007669"/>
    <property type="project" value="UniProtKB-KW"/>
</dbReference>
<keyword evidence="5" id="KW-0287">Flowering</keyword>
<evidence type="ECO:0000256" key="4">
    <source>
        <dbReference type="ARBA" id="ARBA00023054"/>
    </source>
</evidence>
<feature type="coiled-coil region" evidence="6">
    <location>
        <begin position="65"/>
        <end position="99"/>
    </location>
</feature>
<gene>
    <name evidence="7" type="ORF">QN277_007173</name>
</gene>
<protein>
    <recommendedName>
        <fullName evidence="9">Protein FLX-like 4</fullName>
    </recommendedName>
</protein>
<dbReference type="GO" id="GO:0030154">
    <property type="term" value="P:cell differentiation"/>
    <property type="evidence" value="ECO:0007669"/>
    <property type="project" value="UniProtKB-KW"/>
</dbReference>
<dbReference type="EMBL" id="JAWXYG010000012">
    <property type="protein sequence ID" value="KAK4257609.1"/>
    <property type="molecule type" value="Genomic_DNA"/>
</dbReference>
<comment type="similarity">
    <text evidence="1">Belongs to the FLX family.</text>
</comment>
<keyword evidence="4 6" id="KW-0175">Coiled coil</keyword>
<dbReference type="AlphaFoldDB" id="A0AAE1IWR6"/>
<name>A0AAE1IWR6_9FABA</name>
<feature type="coiled-coil region" evidence="6">
    <location>
        <begin position="135"/>
        <end position="228"/>
    </location>
</feature>
<keyword evidence="2" id="KW-0217">Developmental protein</keyword>
<dbReference type="Proteomes" id="UP001293593">
    <property type="component" value="Unassembled WGS sequence"/>
</dbReference>
<accession>A0AAE1IWR6</accession>
<dbReference type="PANTHER" id="PTHR33405:SF18">
    <property type="entry name" value="PROTEIN FLX-LIKE 4"/>
    <property type="match status" value="1"/>
</dbReference>
<dbReference type="InterPro" id="IPR040353">
    <property type="entry name" value="FLX/FLX-like"/>
</dbReference>
<evidence type="ECO:0000256" key="1">
    <source>
        <dbReference type="ARBA" id="ARBA00005405"/>
    </source>
</evidence>
<evidence type="ECO:0000256" key="6">
    <source>
        <dbReference type="SAM" id="Coils"/>
    </source>
</evidence>
<evidence type="ECO:0000256" key="5">
    <source>
        <dbReference type="ARBA" id="ARBA00023089"/>
    </source>
</evidence>
<reference evidence="7" key="1">
    <citation type="submission" date="2023-10" db="EMBL/GenBank/DDBJ databases">
        <title>Chromosome-level genome of the transformable northern wattle, Acacia crassicarpa.</title>
        <authorList>
            <person name="Massaro I."/>
            <person name="Sinha N.R."/>
            <person name="Poethig S."/>
            <person name="Leichty A.R."/>
        </authorList>
    </citation>
    <scope>NUCLEOTIDE SEQUENCE</scope>
    <source>
        <strain evidence="7">Acra3RX</strain>
        <tissue evidence="7">Leaf</tissue>
    </source>
</reference>
<keyword evidence="8" id="KW-1185">Reference proteome</keyword>
<proteinExistence type="inferred from homology"/>
<evidence type="ECO:0000256" key="2">
    <source>
        <dbReference type="ARBA" id="ARBA00022473"/>
    </source>
</evidence>
<sequence>MAARGNIPAAFDGHSVQAHGMMRHGPFTGVSSSAGHPSLEPLPHQMLGDKIAAQEAEIKELVGDNRRLASTHVALREELVNAQQEVHKLRAHIRSIQTESDIQIRVLLDKIAKMERDVIAGENVKKELKLAHLEAQSLVVARQELKSQIERATQELKKVRADVKSLPDLQGELDNLVQEHQRLRATFEYEKNKNVELVEQLKGTEKNLIGMAREVEFLRAEIQNVEKRTQASKLYGSAAVIPGTFADAYGRAELGETATAYGSGAGKATQQQL</sequence>
<evidence type="ECO:0000313" key="8">
    <source>
        <dbReference type="Proteomes" id="UP001293593"/>
    </source>
</evidence>